<name>A0A061IUZ4_TRYRA</name>
<evidence type="ECO:0000256" key="2">
    <source>
        <dbReference type="SAM" id="SignalP"/>
    </source>
</evidence>
<feature type="compositionally biased region" description="Basic residues" evidence="1">
    <location>
        <begin position="53"/>
        <end position="70"/>
    </location>
</feature>
<feature type="region of interest" description="Disordered" evidence="1">
    <location>
        <begin position="43"/>
        <end position="82"/>
    </location>
</feature>
<keyword evidence="2" id="KW-0732">Signal</keyword>
<feature type="signal peptide" evidence="2">
    <location>
        <begin position="1"/>
        <end position="18"/>
    </location>
</feature>
<accession>A0A061IUZ4</accession>
<dbReference type="AlphaFoldDB" id="A0A061IUZ4"/>
<feature type="compositionally biased region" description="Basic and acidic residues" evidence="1">
    <location>
        <begin position="72"/>
        <end position="82"/>
    </location>
</feature>
<comment type="caution">
    <text evidence="3">The sequence shown here is derived from an EMBL/GenBank/DDBJ whole genome shotgun (WGS) entry which is preliminary data.</text>
</comment>
<reference evidence="3 4" key="1">
    <citation type="submission" date="2013-07" db="EMBL/GenBank/DDBJ databases">
        <authorList>
            <person name="Stoco P.H."/>
            <person name="Wagner G."/>
            <person name="Gerber A."/>
            <person name="Zaha A."/>
            <person name="Thompson C."/>
            <person name="Bartholomeu D.C."/>
            <person name="Luckemeyer D.D."/>
            <person name="Bahia D."/>
            <person name="Loreto E."/>
            <person name="Prestes E.B."/>
            <person name="Lima F.M."/>
            <person name="Rodrigues-Luiz G."/>
            <person name="Vallejo G.A."/>
            <person name="Filho J.F."/>
            <person name="Monteiro K.M."/>
            <person name="Tyler K.M."/>
            <person name="de Almeida L.G."/>
            <person name="Ortiz M.F."/>
            <person name="Siervo M.A."/>
            <person name="de Moraes M.H."/>
            <person name="Cunha O.L."/>
            <person name="Mendonca-Neto R."/>
            <person name="Silva R."/>
            <person name="Teixeira S.M."/>
            <person name="Murta S.M."/>
            <person name="Sincero T.C."/>
            <person name="Mendes T.A."/>
            <person name="Urmenyi T.P."/>
            <person name="Silva V.G."/>
            <person name="da Rocha W.D."/>
            <person name="Andersson B."/>
            <person name="Romanha A.J."/>
            <person name="Steindel M."/>
            <person name="de Vasconcelos A.T."/>
            <person name="Grisard E.C."/>
        </authorList>
    </citation>
    <scope>NUCLEOTIDE SEQUENCE [LARGE SCALE GENOMIC DNA]</scope>
    <source>
        <strain evidence="3 4">SC58</strain>
    </source>
</reference>
<sequence>MFVFSLCFAVTLPAEVRGCRRRITYIHADTYIRPFCLCREKGVGGGERSREVKRAHKGGGGRRGGKRGPRWRVTDKKGIKPG</sequence>
<feature type="compositionally biased region" description="Basic and acidic residues" evidence="1">
    <location>
        <begin position="43"/>
        <end position="52"/>
    </location>
</feature>
<gene>
    <name evidence="3" type="ORF">TRSC58_07573</name>
</gene>
<dbReference type="EMBL" id="AUPL01008173">
    <property type="protein sequence ID" value="ESL04882.1"/>
    <property type="molecule type" value="Genomic_DNA"/>
</dbReference>
<protein>
    <recommendedName>
        <fullName evidence="5">Secreted protein</fullName>
    </recommendedName>
</protein>
<evidence type="ECO:0000313" key="3">
    <source>
        <dbReference type="EMBL" id="ESL04882.1"/>
    </source>
</evidence>
<feature type="chain" id="PRO_5001605671" description="Secreted protein" evidence="2">
    <location>
        <begin position="19"/>
        <end position="82"/>
    </location>
</feature>
<evidence type="ECO:0000313" key="4">
    <source>
        <dbReference type="Proteomes" id="UP000031737"/>
    </source>
</evidence>
<evidence type="ECO:0000256" key="1">
    <source>
        <dbReference type="SAM" id="MobiDB-lite"/>
    </source>
</evidence>
<proteinExistence type="predicted"/>
<keyword evidence="4" id="KW-1185">Reference proteome</keyword>
<dbReference type="Proteomes" id="UP000031737">
    <property type="component" value="Unassembled WGS sequence"/>
</dbReference>
<evidence type="ECO:0008006" key="5">
    <source>
        <dbReference type="Google" id="ProtNLM"/>
    </source>
</evidence>
<dbReference type="VEuPathDB" id="TriTrypDB:TRSC58_07573"/>
<organism evidence="3 4">
    <name type="scientific">Trypanosoma rangeli SC58</name>
    <dbReference type="NCBI Taxonomy" id="429131"/>
    <lineage>
        <taxon>Eukaryota</taxon>
        <taxon>Discoba</taxon>
        <taxon>Euglenozoa</taxon>
        <taxon>Kinetoplastea</taxon>
        <taxon>Metakinetoplastina</taxon>
        <taxon>Trypanosomatida</taxon>
        <taxon>Trypanosomatidae</taxon>
        <taxon>Trypanosoma</taxon>
        <taxon>Herpetosoma</taxon>
    </lineage>
</organism>